<keyword evidence="3" id="KW-1185">Reference proteome</keyword>
<gene>
    <name evidence="2" type="ORF">GE061_014930</name>
</gene>
<proteinExistence type="predicted"/>
<organism evidence="2 3">
    <name type="scientific">Apolygus lucorum</name>
    <name type="common">Small green plant bug</name>
    <name type="synonym">Lygocoris lucorum</name>
    <dbReference type="NCBI Taxonomy" id="248454"/>
    <lineage>
        <taxon>Eukaryota</taxon>
        <taxon>Metazoa</taxon>
        <taxon>Ecdysozoa</taxon>
        <taxon>Arthropoda</taxon>
        <taxon>Hexapoda</taxon>
        <taxon>Insecta</taxon>
        <taxon>Pterygota</taxon>
        <taxon>Neoptera</taxon>
        <taxon>Paraneoptera</taxon>
        <taxon>Hemiptera</taxon>
        <taxon>Heteroptera</taxon>
        <taxon>Panheteroptera</taxon>
        <taxon>Cimicomorpha</taxon>
        <taxon>Miridae</taxon>
        <taxon>Mirini</taxon>
        <taxon>Apolygus</taxon>
    </lineage>
</organism>
<sequence length="96" mass="11179">MCEYVRSSETSRETFKLHSTLGGSSQGSEFTDEGSHHVENQTQFVKDQERRYEFPRDRRDCDYDYCSSPQLGNQCGFDSSVYCNERHDTRAIHPSK</sequence>
<name>A0A8S9XNM7_APOLU</name>
<dbReference type="AlphaFoldDB" id="A0A8S9XNM7"/>
<protein>
    <submittedName>
        <fullName evidence="2">Uncharacterized protein</fullName>
    </submittedName>
</protein>
<evidence type="ECO:0000256" key="1">
    <source>
        <dbReference type="SAM" id="MobiDB-lite"/>
    </source>
</evidence>
<evidence type="ECO:0000313" key="2">
    <source>
        <dbReference type="EMBL" id="KAF6209185.1"/>
    </source>
</evidence>
<dbReference type="EMBL" id="WIXP02000006">
    <property type="protein sequence ID" value="KAF6209185.1"/>
    <property type="molecule type" value="Genomic_DNA"/>
</dbReference>
<dbReference type="Proteomes" id="UP000466442">
    <property type="component" value="Unassembled WGS sequence"/>
</dbReference>
<accession>A0A8S9XNM7</accession>
<feature type="region of interest" description="Disordered" evidence="1">
    <location>
        <begin position="1"/>
        <end position="51"/>
    </location>
</feature>
<reference evidence="2" key="1">
    <citation type="journal article" date="2021" name="Mol. Ecol. Resour.">
        <title>Apolygus lucorum genome provides insights into omnivorousness and mesophyll feeding.</title>
        <authorList>
            <person name="Liu Y."/>
            <person name="Liu H."/>
            <person name="Wang H."/>
            <person name="Huang T."/>
            <person name="Liu B."/>
            <person name="Yang B."/>
            <person name="Yin L."/>
            <person name="Li B."/>
            <person name="Zhang Y."/>
            <person name="Zhang S."/>
            <person name="Jiang F."/>
            <person name="Zhang X."/>
            <person name="Ren Y."/>
            <person name="Wang B."/>
            <person name="Wang S."/>
            <person name="Lu Y."/>
            <person name="Wu K."/>
            <person name="Fan W."/>
            <person name="Wang G."/>
        </authorList>
    </citation>
    <scope>NUCLEOTIDE SEQUENCE</scope>
    <source>
        <strain evidence="2">12Hb</strain>
    </source>
</reference>
<comment type="caution">
    <text evidence="2">The sequence shown here is derived from an EMBL/GenBank/DDBJ whole genome shotgun (WGS) entry which is preliminary data.</text>
</comment>
<evidence type="ECO:0000313" key="3">
    <source>
        <dbReference type="Proteomes" id="UP000466442"/>
    </source>
</evidence>